<evidence type="ECO:0000256" key="1">
    <source>
        <dbReference type="ARBA" id="ARBA00010838"/>
    </source>
</evidence>
<dbReference type="GO" id="GO:0005975">
    <property type="term" value="P:carbohydrate metabolic process"/>
    <property type="evidence" value="ECO:0007669"/>
    <property type="project" value="InterPro"/>
</dbReference>
<dbReference type="InterPro" id="IPR017853">
    <property type="entry name" value="GH"/>
</dbReference>
<sequence>MQTMMQFLGSLLSRLDADAPCQIQNQDIATDFCGYLTREKNGIPIGPKAGSNWLCIYPQGIEELLLYTKKMFNNPVIYIMENGIDELNNGTKSLQDNMRIDFHIQHLEHVHNAMLNGVNVMGYFTWSLLDNFEWAEGYTVRFGVVYVDFEDGLKRYLKDSAKWFKRFLTQEIESE</sequence>
<proteinExistence type="inferred from homology"/>
<dbReference type="Gene3D" id="3.20.20.80">
    <property type="entry name" value="Glycosidases"/>
    <property type="match status" value="1"/>
</dbReference>
<dbReference type="PRINTS" id="PR00131">
    <property type="entry name" value="GLHYDRLASE1"/>
</dbReference>
<dbReference type="PANTHER" id="PTHR10353">
    <property type="entry name" value="GLYCOSYL HYDROLASE"/>
    <property type="match status" value="1"/>
</dbReference>
<dbReference type="KEGG" id="qsa:O6P43_001317"/>
<organism evidence="3 4">
    <name type="scientific">Quillaja saponaria</name>
    <name type="common">Soap bark tree</name>
    <dbReference type="NCBI Taxonomy" id="32244"/>
    <lineage>
        <taxon>Eukaryota</taxon>
        <taxon>Viridiplantae</taxon>
        <taxon>Streptophyta</taxon>
        <taxon>Embryophyta</taxon>
        <taxon>Tracheophyta</taxon>
        <taxon>Spermatophyta</taxon>
        <taxon>Magnoliopsida</taxon>
        <taxon>eudicotyledons</taxon>
        <taxon>Gunneridae</taxon>
        <taxon>Pentapetalae</taxon>
        <taxon>rosids</taxon>
        <taxon>fabids</taxon>
        <taxon>Fabales</taxon>
        <taxon>Quillajaceae</taxon>
        <taxon>Quillaja</taxon>
    </lineage>
</organism>
<protein>
    <submittedName>
        <fullName evidence="3">Beta-glucosidase</fullName>
    </submittedName>
</protein>
<evidence type="ECO:0000313" key="3">
    <source>
        <dbReference type="EMBL" id="KAJ7982163.1"/>
    </source>
</evidence>
<keyword evidence="4" id="KW-1185">Reference proteome</keyword>
<comment type="similarity">
    <text evidence="1 2">Belongs to the glycosyl hydrolase 1 family.</text>
</comment>
<name>A0AAD7VNL4_QUISA</name>
<dbReference type="Proteomes" id="UP001163823">
    <property type="component" value="Chromosome 1"/>
</dbReference>
<gene>
    <name evidence="3" type="ORF">O6P43_001317</name>
</gene>
<dbReference type="AlphaFoldDB" id="A0AAD7VNL4"/>
<dbReference type="Pfam" id="PF00232">
    <property type="entry name" value="Glyco_hydro_1"/>
    <property type="match status" value="1"/>
</dbReference>
<accession>A0AAD7VNL4</accession>
<evidence type="ECO:0000313" key="4">
    <source>
        <dbReference type="Proteomes" id="UP001163823"/>
    </source>
</evidence>
<dbReference type="SUPFAM" id="SSF51445">
    <property type="entry name" value="(Trans)glycosidases"/>
    <property type="match status" value="1"/>
</dbReference>
<reference evidence="3 4" key="1">
    <citation type="journal article" date="2023" name="Science">
        <title>Elucidation of the pathway for biosynthesis of saponin adjuvants from the soapbark tree.</title>
        <authorList>
            <person name="Reed J."/>
            <person name="Orme A."/>
            <person name="El-Demerdash A."/>
            <person name="Owen C."/>
            <person name="Martin L.B.B."/>
            <person name="Misra R.C."/>
            <person name="Kikuchi S."/>
            <person name="Rejzek M."/>
            <person name="Martin A.C."/>
            <person name="Harkess A."/>
            <person name="Leebens-Mack J."/>
            <person name="Louveau T."/>
            <person name="Stephenson M.J."/>
            <person name="Osbourn A."/>
        </authorList>
    </citation>
    <scope>NUCLEOTIDE SEQUENCE [LARGE SCALE GENOMIC DNA]</scope>
    <source>
        <strain evidence="3">S10</strain>
    </source>
</reference>
<dbReference type="InterPro" id="IPR001360">
    <property type="entry name" value="Glyco_hydro_1"/>
</dbReference>
<evidence type="ECO:0000256" key="2">
    <source>
        <dbReference type="RuleBase" id="RU003690"/>
    </source>
</evidence>
<dbReference type="PANTHER" id="PTHR10353:SF237">
    <property type="entry name" value="BETA-GLUCOSIDASE 12-RELATED"/>
    <property type="match status" value="1"/>
</dbReference>
<dbReference type="GO" id="GO:0008422">
    <property type="term" value="F:beta-glucosidase activity"/>
    <property type="evidence" value="ECO:0007669"/>
    <property type="project" value="TreeGrafter"/>
</dbReference>
<dbReference type="EMBL" id="JARAOO010000001">
    <property type="protein sequence ID" value="KAJ7982163.1"/>
    <property type="molecule type" value="Genomic_DNA"/>
</dbReference>
<comment type="caution">
    <text evidence="3">The sequence shown here is derived from an EMBL/GenBank/DDBJ whole genome shotgun (WGS) entry which is preliminary data.</text>
</comment>